<dbReference type="SUPFAM" id="SSF51735">
    <property type="entry name" value="NAD(P)-binding Rossmann-fold domains"/>
    <property type="match status" value="1"/>
</dbReference>
<organism evidence="7 8">
    <name type="scientific">Candidatus Kaiserbacteria bacterium RIFCSPHIGHO2_01_FULL_46_22</name>
    <dbReference type="NCBI Taxonomy" id="1798475"/>
    <lineage>
        <taxon>Bacteria</taxon>
        <taxon>Candidatus Kaiseribacteriota</taxon>
    </lineage>
</organism>
<dbReference type="InterPro" id="IPR001732">
    <property type="entry name" value="UDP-Glc/GDP-Man_DH_N"/>
</dbReference>
<protein>
    <recommendedName>
        <fullName evidence="6">UDP-glucose/GDP-mannose dehydrogenase C-terminal domain-containing protein</fullName>
    </recommendedName>
</protein>
<feature type="region of interest" description="Disordered" evidence="5">
    <location>
        <begin position="1"/>
        <end position="25"/>
    </location>
</feature>
<evidence type="ECO:0000259" key="6">
    <source>
        <dbReference type="SMART" id="SM00984"/>
    </source>
</evidence>
<keyword evidence="3" id="KW-0520">NAD</keyword>
<gene>
    <name evidence="7" type="ORF">A2837_00170</name>
</gene>
<evidence type="ECO:0000256" key="1">
    <source>
        <dbReference type="ARBA" id="ARBA00006601"/>
    </source>
</evidence>
<dbReference type="Pfam" id="PF03721">
    <property type="entry name" value="UDPG_MGDP_dh_N"/>
    <property type="match status" value="1"/>
</dbReference>
<feature type="domain" description="UDP-glucose/GDP-mannose dehydrogenase C-terminal" evidence="6">
    <location>
        <begin position="342"/>
        <end position="434"/>
    </location>
</feature>
<accession>A0A1F6BXB2</accession>
<dbReference type="AlphaFoldDB" id="A0A1F6BXB2"/>
<dbReference type="InterPro" id="IPR028359">
    <property type="entry name" value="UDP_ManNAc/GlcNAc_DH"/>
</dbReference>
<evidence type="ECO:0000313" key="7">
    <source>
        <dbReference type="EMBL" id="OGG41595.1"/>
    </source>
</evidence>
<dbReference type="SMART" id="SM00984">
    <property type="entry name" value="UDPG_MGDP_dh_C"/>
    <property type="match status" value="1"/>
</dbReference>
<dbReference type="GO" id="GO:0016616">
    <property type="term" value="F:oxidoreductase activity, acting on the CH-OH group of donors, NAD or NADP as acceptor"/>
    <property type="evidence" value="ECO:0007669"/>
    <property type="project" value="InterPro"/>
</dbReference>
<keyword evidence="2" id="KW-0560">Oxidoreductase</keyword>
<dbReference type="GO" id="GO:0051287">
    <property type="term" value="F:NAD binding"/>
    <property type="evidence" value="ECO:0007669"/>
    <property type="project" value="InterPro"/>
</dbReference>
<evidence type="ECO:0000256" key="5">
    <source>
        <dbReference type="SAM" id="MobiDB-lite"/>
    </source>
</evidence>
<dbReference type="EMBL" id="MFKO01000006">
    <property type="protein sequence ID" value="OGG41595.1"/>
    <property type="molecule type" value="Genomic_DNA"/>
</dbReference>
<comment type="similarity">
    <text evidence="1 4">Belongs to the UDP-glucose/GDP-mannose dehydrogenase family.</text>
</comment>
<dbReference type="Pfam" id="PF00984">
    <property type="entry name" value="UDPG_MGDP_dh"/>
    <property type="match status" value="1"/>
</dbReference>
<dbReference type="SUPFAM" id="SSF52413">
    <property type="entry name" value="UDP-glucose/GDP-mannose dehydrogenase C-terminal domain"/>
    <property type="match status" value="1"/>
</dbReference>
<dbReference type="Proteomes" id="UP000176322">
    <property type="component" value="Unassembled WGS sequence"/>
</dbReference>
<reference evidence="7 8" key="1">
    <citation type="journal article" date="2016" name="Nat. Commun.">
        <title>Thousands of microbial genomes shed light on interconnected biogeochemical processes in an aquifer system.</title>
        <authorList>
            <person name="Anantharaman K."/>
            <person name="Brown C.T."/>
            <person name="Hug L.A."/>
            <person name="Sharon I."/>
            <person name="Castelle C.J."/>
            <person name="Probst A.J."/>
            <person name="Thomas B.C."/>
            <person name="Singh A."/>
            <person name="Wilkins M.J."/>
            <person name="Karaoz U."/>
            <person name="Brodie E.L."/>
            <person name="Williams K.H."/>
            <person name="Hubbard S.S."/>
            <person name="Banfield J.F."/>
        </authorList>
    </citation>
    <scope>NUCLEOTIDE SEQUENCE [LARGE SCALE GENOMIC DNA]</scope>
</reference>
<dbReference type="STRING" id="1798475.A2837_00170"/>
<proteinExistence type="inferred from homology"/>
<dbReference type="InterPro" id="IPR017476">
    <property type="entry name" value="UDP-Glc/GDP-Man"/>
</dbReference>
<dbReference type="InterPro" id="IPR008927">
    <property type="entry name" value="6-PGluconate_DH-like_C_sf"/>
</dbReference>
<dbReference type="PANTHER" id="PTHR43491:SF2">
    <property type="entry name" value="UDP-N-ACETYL-D-MANNOSAMINE DEHYDROGENASE"/>
    <property type="match status" value="1"/>
</dbReference>
<comment type="caution">
    <text evidence="7">The sequence shown here is derived from an EMBL/GenBank/DDBJ whole genome shotgun (WGS) entry which is preliminary data.</text>
</comment>
<dbReference type="GO" id="GO:0016628">
    <property type="term" value="F:oxidoreductase activity, acting on the CH-CH group of donors, NAD or NADP as acceptor"/>
    <property type="evidence" value="ECO:0007669"/>
    <property type="project" value="InterPro"/>
</dbReference>
<dbReference type="Gene3D" id="3.40.50.720">
    <property type="entry name" value="NAD(P)-binding Rossmann-like Domain"/>
    <property type="match status" value="2"/>
</dbReference>
<dbReference type="PANTHER" id="PTHR43491">
    <property type="entry name" value="UDP-N-ACETYL-D-MANNOSAMINE DEHYDROGENASE"/>
    <property type="match status" value="1"/>
</dbReference>
<evidence type="ECO:0000256" key="4">
    <source>
        <dbReference type="PIRNR" id="PIRNR000124"/>
    </source>
</evidence>
<evidence type="ECO:0000256" key="3">
    <source>
        <dbReference type="ARBA" id="ARBA00023027"/>
    </source>
</evidence>
<dbReference type="NCBIfam" id="TIGR03026">
    <property type="entry name" value="NDP-sugDHase"/>
    <property type="match status" value="1"/>
</dbReference>
<dbReference type="SUPFAM" id="SSF48179">
    <property type="entry name" value="6-phosphogluconate dehydrogenase C-terminal domain-like"/>
    <property type="match status" value="1"/>
</dbReference>
<evidence type="ECO:0000256" key="2">
    <source>
        <dbReference type="ARBA" id="ARBA00023002"/>
    </source>
</evidence>
<dbReference type="Pfam" id="PF03720">
    <property type="entry name" value="UDPG_MGDP_dh_C"/>
    <property type="match status" value="1"/>
</dbReference>
<evidence type="ECO:0000313" key="8">
    <source>
        <dbReference type="Proteomes" id="UP000176322"/>
    </source>
</evidence>
<dbReference type="InterPro" id="IPR036291">
    <property type="entry name" value="NAD(P)-bd_dom_sf"/>
</dbReference>
<feature type="compositionally biased region" description="Basic residues" evidence="5">
    <location>
        <begin position="11"/>
        <end position="20"/>
    </location>
</feature>
<sequence length="449" mass="49503">MSNTTTTSARPKLRTTRHSTAKQSRKEQTVAIVGLGYVGLPLALLCEERGFGVIGFDVDQAKLNALKSASVPDLSLHEQTRLKKAKIKFSNNQRVLKDADIVIVCVPTPVFEDHTPDLRPLKSASRSVGLQLKKGALVIIESTVNPGVCEEVVIPILERTSGLKVEEDFYFAHCPERINPGDVNFSVATIPRVVGARTKPSRDRAVNFYTSVLDAEVVTVSDLKEAESVKMVENAFRDINIAFVNELAMSFDKLGIDLGHVIDAASTKPFGFMAHYPGCGVGGHCIPVDPYYLIDYAKKNGFSHKFIKSAREINNNMPDYTVRRLRQALELAGRSLSGERVALLGLAYKKDVADSRESPAFVIAEKLIEAGAHIVRYDPFISKENDYLTLQDTLSAVDSVVIATDHSLFKTLTPEILEQYEIDVVIDGRNCLDKDQFTTSSIVYRGIGR</sequence>
<dbReference type="GO" id="GO:0000271">
    <property type="term" value="P:polysaccharide biosynthetic process"/>
    <property type="evidence" value="ECO:0007669"/>
    <property type="project" value="InterPro"/>
</dbReference>
<name>A0A1F6BXB2_9BACT</name>
<dbReference type="PIRSF" id="PIRSF500136">
    <property type="entry name" value="UDP_ManNAc_DH"/>
    <property type="match status" value="1"/>
</dbReference>
<dbReference type="PIRSF" id="PIRSF000124">
    <property type="entry name" value="UDPglc_GDPman_dh"/>
    <property type="match status" value="1"/>
</dbReference>
<dbReference type="InterPro" id="IPR014026">
    <property type="entry name" value="UDP-Glc/GDP-Man_DH_dimer"/>
</dbReference>
<dbReference type="InterPro" id="IPR036220">
    <property type="entry name" value="UDP-Glc/GDP-Man_DH_C_sf"/>
</dbReference>
<dbReference type="InterPro" id="IPR014027">
    <property type="entry name" value="UDP-Glc/GDP-Man_DH_C"/>
</dbReference>